<dbReference type="Proteomes" id="UP000001396">
    <property type="component" value="Unassembled WGS sequence"/>
</dbReference>
<dbReference type="RefSeq" id="XP_020430077.1">
    <property type="nucleotide sequence ID" value="XM_020579402.1"/>
</dbReference>
<name>D3BJ69_HETP5</name>
<feature type="chain" id="PRO_5003041744" description="Thioredoxin domain-containing protein" evidence="1">
    <location>
        <begin position="18"/>
        <end position="127"/>
    </location>
</feature>
<organism evidence="2 3">
    <name type="scientific">Heterostelium pallidum (strain ATCC 26659 / Pp 5 / PN500)</name>
    <name type="common">Cellular slime mold</name>
    <name type="synonym">Polysphondylium pallidum</name>
    <dbReference type="NCBI Taxonomy" id="670386"/>
    <lineage>
        <taxon>Eukaryota</taxon>
        <taxon>Amoebozoa</taxon>
        <taxon>Evosea</taxon>
        <taxon>Eumycetozoa</taxon>
        <taxon>Dictyostelia</taxon>
        <taxon>Acytosteliales</taxon>
        <taxon>Acytosteliaceae</taxon>
        <taxon>Heterostelium</taxon>
    </lineage>
</organism>
<feature type="signal peptide" evidence="1">
    <location>
        <begin position="1"/>
        <end position="17"/>
    </location>
</feature>
<dbReference type="AlphaFoldDB" id="D3BJ69"/>
<evidence type="ECO:0000313" key="2">
    <source>
        <dbReference type="EMBL" id="EFA77949.1"/>
    </source>
</evidence>
<dbReference type="EMBL" id="ADBJ01000038">
    <property type="protein sequence ID" value="EFA77949.1"/>
    <property type="molecule type" value="Genomic_DNA"/>
</dbReference>
<evidence type="ECO:0000313" key="3">
    <source>
        <dbReference type="Proteomes" id="UP000001396"/>
    </source>
</evidence>
<evidence type="ECO:0000256" key="1">
    <source>
        <dbReference type="SAM" id="SignalP"/>
    </source>
</evidence>
<comment type="caution">
    <text evidence="2">The sequence shown here is derived from an EMBL/GenBank/DDBJ whole genome shotgun (WGS) entry which is preliminary data.</text>
</comment>
<evidence type="ECO:0008006" key="4">
    <source>
        <dbReference type="Google" id="ProtNLM"/>
    </source>
</evidence>
<keyword evidence="3" id="KW-1185">Reference proteome</keyword>
<reference evidence="2 3" key="1">
    <citation type="journal article" date="2011" name="Genome Res.">
        <title>Phylogeny-wide analysis of social amoeba genomes highlights ancient origins for complex intercellular communication.</title>
        <authorList>
            <person name="Heidel A.J."/>
            <person name="Lawal H.M."/>
            <person name="Felder M."/>
            <person name="Schilde C."/>
            <person name="Helps N.R."/>
            <person name="Tunggal B."/>
            <person name="Rivero F."/>
            <person name="John U."/>
            <person name="Schleicher M."/>
            <person name="Eichinger L."/>
            <person name="Platzer M."/>
            <person name="Noegel A.A."/>
            <person name="Schaap P."/>
            <person name="Gloeckner G."/>
        </authorList>
    </citation>
    <scope>NUCLEOTIDE SEQUENCE [LARGE SCALE GENOMIC DNA]</scope>
    <source>
        <strain evidence="3">ATCC 26659 / Pp 5 / PN500</strain>
    </source>
</reference>
<sequence>MKYLVFIVLLLVIGSSALVHRPISDVALKDMVEANQNGSNLLVVVFTSSNPEHKTCQALNQKLLELANSHSDAATFVYADVDEINGNDMKPYIPGYVMLRGAQLLETIPLATPQQFEDSLNSYILYN</sequence>
<dbReference type="InParanoid" id="D3BJ69"/>
<keyword evidence="1" id="KW-0732">Signal</keyword>
<dbReference type="SUPFAM" id="SSF52833">
    <property type="entry name" value="Thioredoxin-like"/>
    <property type="match status" value="1"/>
</dbReference>
<protein>
    <recommendedName>
        <fullName evidence="4">Thioredoxin domain-containing protein</fullName>
    </recommendedName>
</protein>
<dbReference type="InterPro" id="IPR036249">
    <property type="entry name" value="Thioredoxin-like_sf"/>
</dbReference>
<proteinExistence type="predicted"/>
<gene>
    <name evidence="2" type="ORF">PPL_08594</name>
</gene>
<dbReference type="GeneID" id="31364073"/>
<accession>D3BJ69</accession>